<gene>
    <name evidence="2" type="ORF">SAMN05216466_113211</name>
</gene>
<dbReference type="AlphaFoldDB" id="A0A1G8FJG4"/>
<evidence type="ECO:0000313" key="2">
    <source>
        <dbReference type="EMBL" id="SDH82245.1"/>
    </source>
</evidence>
<evidence type="ECO:0000313" key="3">
    <source>
        <dbReference type="Proteomes" id="UP000199706"/>
    </source>
</evidence>
<protein>
    <submittedName>
        <fullName evidence="2">Uncharacterized protein</fullName>
    </submittedName>
</protein>
<evidence type="ECO:0000256" key="1">
    <source>
        <dbReference type="SAM" id="MobiDB-lite"/>
    </source>
</evidence>
<accession>A0A1G8FJG4</accession>
<feature type="region of interest" description="Disordered" evidence="1">
    <location>
        <begin position="79"/>
        <end position="114"/>
    </location>
</feature>
<dbReference type="Proteomes" id="UP000199706">
    <property type="component" value="Unassembled WGS sequence"/>
</dbReference>
<dbReference type="RefSeq" id="WP_090688435.1">
    <property type="nucleotide sequence ID" value="NZ_CADERL010000013.1"/>
</dbReference>
<reference evidence="2 3" key="1">
    <citation type="submission" date="2016-10" db="EMBL/GenBank/DDBJ databases">
        <authorList>
            <person name="de Groot N.N."/>
        </authorList>
    </citation>
    <scope>NUCLEOTIDE SEQUENCE [LARGE SCALE GENOMIC DNA]</scope>
    <source>
        <strain evidence="2 3">LMG 2247</strain>
    </source>
</reference>
<dbReference type="EMBL" id="FNCJ01000013">
    <property type="protein sequence ID" value="SDH82245.1"/>
    <property type="molecule type" value="Genomic_DNA"/>
</dbReference>
<feature type="compositionally biased region" description="Acidic residues" evidence="1">
    <location>
        <begin position="98"/>
        <end position="114"/>
    </location>
</feature>
<name>A0A1G8FJG4_9BURK</name>
<organism evidence="2 3">
    <name type="scientific">Paraburkholderia phenazinium</name>
    <dbReference type="NCBI Taxonomy" id="60549"/>
    <lineage>
        <taxon>Bacteria</taxon>
        <taxon>Pseudomonadati</taxon>
        <taxon>Pseudomonadota</taxon>
        <taxon>Betaproteobacteria</taxon>
        <taxon>Burkholderiales</taxon>
        <taxon>Burkholderiaceae</taxon>
        <taxon>Paraburkholderia</taxon>
    </lineage>
</organism>
<proteinExistence type="predicted"/>
<sequence length="114" mass="13196">MALLRERIRRLEDGSVKAPVSGIDFEKAALMRRMIREGLTYQNMTPEERETFDRPANFAPWKPPADWCNAVDLRAKIRGLPDAGQPFRARDDRPNPDQPEDDEEFDEPEAIDKQ</sequence>